<reference evidence="3" key="2">
    <citation type="submission" date="2013-07" db="EMBL/GenBank/DDBJ databases">
        <authorList>
            <consortium name="The Broad Institute Genome Sequencing Platform"/>
            <person name="Cuomo C."/>
            <person name="Litvintseva A."/>
            <person name="Chen Y."/>
            <person name="Heitman J."/>
            <person name="Sun S."/>
            <person name="Springer D."/>
            <person name="Dromer F."/>
            <person name="Young S.K."/>
            <person name="Zeng Q."/>
            <person name="Gargeya S."/>
            <person name="Fitzgerald M."/>
            <person name="Abouelleil A."/>
            <person name="Alvarado L."/>
            <person name="Berlin A.M."/>
            <person name="Chapman S.B."/>
            <person name="Dewar J."/>
            <person name="Goldberg J."/>
            <person name="Griggs A."/>
            <person name="Gujja S."/>
            <person name="Hansen M."/>
            <person name="Howarth C."/>
            <person name="Imamovic A."/>
            <person name="Larimer J."/>
            <person name="McCowan C."/>
            <person name="Murphy C."/>
            <person name="Pearson M."/>
            <person name="Priest M."/>
            <person name="Roberts A."/>
            <person name="Saif S."/>
            <person name="Shea T."/>
            <person name="Sykes S."/>
            <person name="Wortman J."/>
            <person name="Nusbaum C."/>
            <person name="Birren B."/>
        </authorList>
    </citation>
    <scope>NUCLEOTIDE SEQUENCE</scope>
    <source>
        <strain evidence="3">CBS 10737</strain>
    </source>
</reference>
<dbReference type="OrthoDB" id="2502001at2759"/>
<reference evidence="2" key="3">
    <citation type="submission" date="2016-07" db="EMBL/GenBank/DDBJ databases">
        <title>Evolution of pathogenesis and genome organization in the Tremellales.</title>
        <authorList>
            <person name="Cuomo C."/>
            <person name="Litvintseva A."/>
            <person name="Heitman J."/>
            <person name="Chen Y."/>
            <person name="Sun S."/>
            <person name="Springer D."/>
            <person name="Dromer F."/>
            <person name="Young S."/>
            <person name="Zeng Q."/>
            <person name="Chapman S."/>
            <person name="Gujja S."/>
            <person name="Saif S."/>
            <person name="Birren B."/>
        </authorList>
    </citation>
    <scope>NUCLEOTIDE SEQUENCE</scope>
    <source>
        <strain evidence="2">CBS 10737</strain>
    </source>
</reference>
<reference evidence="2" key="1">
    <citation type="submission" date="2013-07" db="EMBL/GenBank/DDBJ databases">
        <title>The Genome Sequence of Cryptococcus pinus CBS10737.</title>
        <authorList>
            <consortium name="The Broad Institute Genome Sequencing Platform"/>
            <person name="Cuomo C."/>
            <person name="Litvintseva A."/>
            <person name="Chen Y."/>
            <person name="Heitman J."/>
            <person name="Sun S."/>
            <person name="Springer D."/>
            <person name="Dromer F."/>
            <person name="Young S.K."/>
            <person name="Zeng Q."/>
            <person name="Gargeya S."/>
            <person name="Fitzgerald M."/>
            <person name="Abouelleil A."/>
            <person name="Alvarado L."/>
            <person name="Berlin A.M."/>
            <person name="Chapman S.B."/>
            <person name="Dewar J."/>
            <person name="Goldberg J."/>
            <person name="Griggs A."/>
            <person name="Gujja S."/>
            <person name="Hansen M."/>
            <person name="Howarth C."/>
            <person name="Imamovic A."/>
            <person name="Larimer J."/>
            <person name="McCowan C."/>
            <person name="Murphy C."/>
            <person name="Pearson M."/>
            <person name="Priest M."/>
            <person name="Roberts A."/>
            <person name="Saif S."/>
            <person name="Shea T."/>
            <person name="Sykes S."/>
            <person name="Wortman J."/>
            <person name="Nusbaum C."/>
            <person name="Birren B."/>
        </authorList>
    </citation>
    <scope>NUCLEOTIDE SEQUENCE [LARGE SCALE GENOMIC DNA]</scope>
    <source>
        <strain evidence="2">CBS 10737</strain>
    </source>
</reference>
<evidence type="ECO:0000313" key="4">
    <source>
        <dbReference type="Proteomes" id="UP000094020"/>
    </source>
</evidence>
<dbReference type="Proteomes" id="UP000094020">
    <property type="component" value="Chromosome 1"/>
</dbReference>
<proteinExistence type="predicted"/>
<evidence type="ECO:0000256" key="1">
    <source>
        <dbReference type="SAM" id="SignalP"/>
    </source>
</evidence>
<evidence type="ECO:0008006" key="5">
    <source>
        <dbReference type="Google" id="ProtNLM"/>
    </source>
</evidence>
<dbReference type="GeneID" id="30168831"/>
<dbReference type="KEGG" id="kpin:30168831"/>
<gene>
    <name evidence="2" type="ORF">I206_00462</name>
    <name evidence="3" type="ORF">I206_100864</name>
</gene>
<accession>A0A1B9ICN6</accession>
<sequence length="281" mass="31956">MGLNTTSWRSNLFFLSLLTFFIFGGFVNATAAGSEVINNDSPAKPEGVVGIVKRLIKVAINGQDAISFIKRDTEDGITRLTDDNYVDLVEHPLVQGLDDEVWVVLVHGRLTDPSTDVVLEYHKNASDLIKKDLELSNYKFARLDYLSSWKTCTKWLLMKPPTLVIISEKGKNIRFIPLPSLGKEPENLYKVLKDKMYEVILPWNTKWSPNGDRAYLIEYYITTQEKITKLTHGIPNWMILGLTGIISQQVMSWLHSSNPSNSTKKVVRQEKITIKEDKKVN</sequence>
<name>A0A1B9ICN6_9TREE</name>
<feature type="chain" id="PRO_5008628522" description="Thioredoxin domain-containing protein" evidence="1">
    <location>
        <begin position="30"/>
        <end position="281"/>
    </location>
</feature>
<evidence type="ECO:0000313" key="3">
    <source>
        <dbReference type="EMBL" id="WWC66957.1"/>
    </source>
</evidence>
<keyword evidence="4" id="KW-1185">Reference proteome</keyword>
<organism evidence="2">
    <name type="scientific">Kwoniella pini CBS 10737</name>
    <dbReference type="NCBI Taxonomy" id="1296096"/>
    <lineage>
        <taxon>Eukaryota</taxon>
        <taxon>Fungi</taxon>
        <taxon>Dikarya</taxon>
        <taxon>Basidiomycota</taxon>
        <taxon>Agaricomycotina</taxon>
        <taxon>Tremellomycetes</taxon>
        <taxon>Tremellales</taxon>
        <taxon>Cryptococcaceae</taxon>
        <taxon>Kwoniella</taxon>
    </lineage>
</organism>
<dbReference type="EMBL" id="CP144519">
    <property type="protein sequence ID" value="WWC66957.1"/>
    <property type="molecule type" value="Genomic_DNA"/>
</dbReference>
<keyword evidence="1" id="KW-0732">Signal</keyword>
<reference evidence="3" key="4">
    <citation type="submission" date="2024-02" db="EMBL/GenBank/DDBJ databases">
        <title>Comparative genomics of Cryptococcus and Kwoniella reveals pathogenesis evolution and contrasting modes of karyotype evolution via chromosome fusion or intercentromeric recombination.</title>
        <authorList>
            <person name="Coelho M.A."/>
            <person name="David-Palma M."/>
            <person name="Shea T."/>
            <person name="Bowers K."/>
            <person name="McGinley-Smith S."/>
            <person name="Mohammad A.W."/>
            <person name="Gnirke A."/>
            <person name="Yurkov A.M."/>
            <person name="Nowrousian M."/>
            <person name="Sun S."/>
            <person name="Cuomo C.A."/>
            <person name="Heitman J."/>
        </authorList>
    </citation>
    <scope>NUCLEOTIDE SEQUENCE</scope>
    <source>
        <strain evidence="3">CBS 10737</strain>
    </source>
</reference>
<evidence type="ECO:0000313" key="2">
    <source>
        <dbReference type="EMBL" id="OCF53161.1"/>
    </source>
</evidence>
<dbReference type="RefSeq" id="XP_019014380.1">
    <property type="nucleotide sequence ID" value="XM_019152242.1"/>
</dbReference>
<dbReference type="EMBL" id="KI894007">
    <property type="protein sequence ID" value="OCF53161.1"/>
    <property type="molecule type" value="Genomic_DNA"/>
</dbReference>
<protein>
    <recommendedName>
        <fullName evidence="5">Thioredoxin domain-containing protein</fullName>
    </recommendedName>
</protein>
<feature type="signal peptide" evidence="1">
    <location>
        <begin position="1"/>
        <end position="29"/>
    </location>
</feature>
<dbReference type="AlphaFoldDB" id="A0A1B9ICN6"/>